<dbReference type="FunFam" id="2.30.30.40:FF:000052">
    <property type="entry name" value="Ubiquitin-associated and SH3 domain-containing protein B"/>
    <property type="match status" value="1"/>
</dbReference>
<keyword evidence="6" id="KW-0904">Protein phosphatase</keyword>
<evidence type="ECO:0000259" key="15">
    <source>
        <dbReference type="PROSITE" id="PS50002"/>
    </source>
</evidence>
<dbReference type="PANTHER" id="PTHR16469">
    <property type="entry name" value="UBIQUITIN-ASSOCIATED AND SH3 DOMAIN-CONTAINING BA-RELATED"/>
    <property type="match status" value="1"/>
</dbReference>
<comment type="subcellular location">
    <subcellularLocation>
        <location evidence="2">Cytoplasm</location>
        <location evidence="2">Cytosol</location>
    </subcellularLocation>
    <subcellularLocation>
        <location evidence="1">Nucleus</location>
    </subcellularLocation>
</comment>
<dbReference type="CDD" id="cd14301">
    <property type="entry name" value="UBA_UBS3B"/>
    <property type="match status" value="1"/>
</dbReference>
<organism evidence="17">
    <name type="scientific">Musca domestica</name>
    <name type="common">House fly</name>
    <dbReference type="NCBI Taxonomy" id="7370"/>
    <lineage>
        <taxon>Eukaryota</taxon>
        <taxon>Metazoa</taxon>
        <taxon>Ecdysozoa</taxon>
        <taxon>Arthropoda</taxon>
        <taxon>Hexapoda</taxon>
        <taxon>Insecta</taxon>
        <taxon>Pterygota</taxon>
        <taxon>Neoptera</taxon>
        <taxon>Endopterygota</taxon>
        <taxon>Diptera</taxon>
        <taxon>Brachycera</taxon>
        <taxon>Muscomorpha</taxon>
        <taxon>Muscoidea</taxon>
        <taxon>Muscidae</taxon>
        <taxon>Musca</taxon>
    </lineage>
</organism>
<sequence length="744" mass="84040">MANLPPRKNPTPTRISKQHLTPIQTLLQMGFQKHRAEKALASTGNRGVQIASDWLLAHVNDTTLDECTPREYILYACPTGPFLQQLEDFWTKSRQLCGWNGAHNYVPHITLVSFFKAPDECSLQLSKALKQVVDMTGALLDRPIKLELYMSQNFMGFFVAEDDANYLKRLALQYVKEVSNSIISDTYEQLDAIVACFPWCGAVSSGNRCIPRSSRSISLEPHVKSLHLTLAYQFPQSQFNALKTLVESLDASCASNWELRLYSRDPRLATKQVHKVVYPHSPHEIDELELRIGDYIYLNSDAVDNSSDGWAEGISWLTGAQGHLPVNYTERTAESDAWTLHRVVQLSKSITPSLTSNEECDLVDGRSLSTETEDHLRHRDLNQVGIHASELIEGSSFNEDSEQSVEKYLRKTLKPCLDIPTITNNHSSNQQQATPLIEITPNSMSTPNASGDIKVEPIPAAPPKADDTLSQHSAENSMSLSSKNRRVYIMRHGERVDFTFGTWIPYCFDEFNNYMRKDLNMPKTLPKRSNIPDGWLNDSPLTNIGLYQASLIGEALYDARVQIDHVYCSPAYRCVQTCTSALEGLKLTGKHKIKLEPGLFEWMAWYPDGVPDWLTKEELQAAKYNIDTEYQPFVAINNLNESIKETTEGFYTRNYDVLRKIIDSTVGNVLIVAHATTLDTCTRQLIGEAPRNTNELRQVIHKIPYCSLANVEEIDGQWKLVEPDTLPVTHSKNPRFEWNALTAT</sequence>
<dbReference type="Pfam" id="PF14604">
    <property type="entry name" value="SH3_9"/>
    <property type="match status" value="1"/>
</dbReference>
<evidence type="ECO:0000259" key="16">
    <source>
        <dbReference type="PROSITE" id="PS50030"/>
    </source>
</evidence>
<evidence type="ECO:0000256" key="13">
    <source>
        <dbReference type="PROSITE-ProRule" id="PRU00192"/>
    </source>
</evidence>
<dbReference type="VEuPathDB" id="VectorBase:MDOA000247"/>
<dbReference type="CDD" id="cd11791">
    <property type="entry name" value="SH3_UBASH3"/>
    <property type="match status" value="1"/>
</dbReference>
<dbReference type="InterPro" id="IPR009060">
    <property type="entry name" value="UBA-like_sf"/>
</dbReference>
<dbReference type="Pfam" id="PF22562">
    <property type="entry name" value="UBA_7"/>
    <property type="match status" value="1"/>
</dbReference>
<dbReference type="KEGG" id="mde:101899572"/>
<dbReference type="Gene3D" id="3.40.50.1240">
    <property type="entry name" value="Phosphoglycerate mutase-like"/>
    <property type="match status" value="1"/>
</dbReference>
<keyword evidence="5" id="KW-0378">Hydrolase</keyword>
<evidence type="ECO:0000256" key="12">
    <source>
        <dbReference type="ARBA" id="ARBA00083868"/>
    </source>
</evidence>
<evidence type="ECO:0000256" key="11">
    <source>
        <dbReference type="ARBA" id="ARBA00074288"/>
    </source>
</evidence>
<dbReference type="PANTHER" id="PTHR16469:SF27">
    <property type="entry name" value="UBIQUITIN-ASSOCIATED AND SH3 DOMAIN-CONTAINING BA-RELATED"/>
    <property type="match status" value="1"/>
</dbReference>
<reference evidence="17" key="1">
    <citation type="submission" date="2020-05" db="UniProtKB">
        <authorList>
            <consortium name="EnsemblMetazoa"/>
        </authorList>
    </citation>
    <scope>IDENTIFICATION</scope>
    <source>
        <strain evidence="17">Aabys</strain>
    </source>
</reference>
<evidence type="ECO:0000313" key="17">
    <source>
        <dbReference type="EnsemblMetazoa" id="MDOA000247-PB"/>
    </source>
</evidence>
<dbReference type="GO" id="GO:0004721">
    <property type="term" value="F:phosphoprotein phosphatase activity"/>
    <property type="evidence" value="ECO:0007669"/>
    <property type="project" value="UniProtKB-KW"/>
</dbReference>
<evidence type="ECO:0000256" key="7">
    <source>
        <dbReference type="ARBA" id="ARBA00023242"/>
    </source>
</evidence>
<feature type="region of interest" description="Disordered" evidence="14">
    <location>
        <begin position="457"/>
        <end position="477"/>
    </location>
</feature>
<dbReference type="GO" id="GO:0102531">
    <property type="term" value="F:ecdysteroid-phosphate phosphatase activity"/>
    <property type="evidence" value="ECO:0007669"/>
    <property type="project" value="UniProtKB-ARBA"/>
</dbReference>
<feature type="domain" description="SH3" evidence="15">
    <location>
        <begin position="269"/>
        <end position="334"/>
    </location>
</feature>
<evidence type="ECO:0000313" key="19">
    <source>
        <dbReference type="RefSeq" id="XP_011290252.1"/>
    </source>
</evidence>
<evidence type="ECO:0000256" key="4">
    <source>
        <dbReference type="ARBA" id="ARBA00022490"/>
    </source>
</evidence>
<evidence type="ECO:0000256" key="9">
    <source>
        <dbReference type="ARBA" id="ARBA00051991"/>
    </source>
</evidence>
<evidence type="ECO:0000256" key="14">
    <source>
        <dbReference type="SAM" id="MobiDB-lite"/>
    </source>
</evidence>
<dbReference type="Gene3D" id="1.10.8.10">
    <property type="entry name" value="DNA helicase RuvA subunit, C-terminal domain"/>
    <property type="match status" value="1"/>
</dbReference>
<dbReference type="CDD" id="cd07067">
    <property type="entry name" value="HP_PGM_like"/>
    <property type="match status" value="1"/>
</dbReference>
<accession>A0A1I8M1B9</accession>
<evidence type="ECO:0000256" key="6">
    <source>
        <dbReference type="ARBA" id="ARBA00022912"/>
    </source>
</evidence>
<dbReference type="SUPFAM" id="SSF46934">
    <property type="entry name" value="UBA-like"/>
    <property type="match status" value="1"/>
</dbReference>
<evidence type="ECO:0000256" key="3">
    <source>
        <dbReference type="ARBA" id="ARBA00022443"/>
    </source>
</evidence>
<comment type="catalytic activity">
    <reaction evidence="10">
        <text>ecdysone 22-phosphate + H2O = ecdysone + phosphate</text>
        <dbReference type="Rhea" id="RHEA:63576"/>
        <dbReference type="ChEBI" id="CHEBI:15377"/>
        <dbReference type="ChEBI" id="CHEBI:16688"/>
        <dbReference type="ChEBI" id="CHEBI:43474"/>
        <dbReference type="ChEBI" id="CHEBI:147380"/>
    </reaction>
</comment>
<dbReference type="SMART" id="SM00326">
    <property type="entry name" value="SH3"/>
    <property type="match status" value="1"/>
</dbReference>
<dbReference type="InterPro" id="IPR015940">
    <property type="entry name" value="UBA"/>
</dbReference>
<keyword evidence="18" id="KW-1185">Reference proteome</keyword>
<dbReference type="FunFam" id="1.10.8.10:FF:000053">
    <property type="entry name" value="Ubiquitin-associated and SH3 domain-containing, A"/>
    <property type="match status" value="1"/>
</dbReference>
<gene>
    <name evidence="17" type="primary">101899572</name>
    <name evidence="19" type="synonym">LOC101899572</name>
</gene>
<comment type="catalytic activity">
    <reaction evidence="8">
        <text>20-hydroxyecdysone 22-phosphate + H2O = 20-hydroxyecdysone + phosphate</text>
        <dbReference type="Rhea" id="RHEA:63580"/>
        <dbReference type="ChEBI" id="CHEBI:15377"/>
        <dbReference type="ChEBI" id="CHEBI:16587"/>
        <dbReference type="ChEBI" id="CHEBI:43474"/>
        <dbReference type="ChEBI" id="CHEBI:147382"/>
    </reaction>
</comment>
<comment type="catalytic activity">
    <reaction evidence="9">
        <text>2-deoxyecdysone 22-phosphate + H2O = 2-deoxyecdysone + phosphate</text>
        <dbReference type="Rhea" id="RHEA:63584"/>
        <dbReference type="ChEBI" id="CHEBI:15377"/>
        <dbReference type="ChEBI" id="CHEBI:19566"/>
        <dbReference type="ChEBI" id="CHEBI:43474"/>
        <dbReference type="ChEBI" id="CHEBI:147386"/>
    </reaction>
</comment>
<keyword evidence="3 13" id="KW-0728">SH3 domain</keyword>
<dbReference type="STRING" id="7370.A0A1I8M1B9"/>
<evidence type="ECO:0000256" key="5">
    <source>
        <dbReference type="ARBA" id="ARBA00022801"/>
    </source>
</evidence>
<feature type="domain" description="UBA" evidence="16">
    <location>
        <begin position="14"/>
        <end position="58"/>
    </location>
</feature>
<keyword evidence="7" id="KW-0539">Nucleus</keyword>
<evidence type="ECO:0000256" key="8">
    <source>
        <dbReference type="ARBA" id="ARBA00050567"/>
    </source>
</evidence>
<evidence type="ECO:0000256" key="1">
    <source>
        <dbReference type="ARBA" id="ARBA00004123"/>
    </source>
</evidence>
<protein>
    <recommendedName>
        <fullName evidence="11">Ecdysteroid-phosphate phosphatase</fullName>
    </recommendedName>
    <alternativeName>
        <fullName evidence="12">Protein UBASH3A homolog</fullName>
    </alternativeName>
</protein>
<dbReference type="InterPro" id="IPR029033">
    <property type="entry name" value="His_PPase_superfam"/>
</dbReference>
<dbReference type="FunFam" id="3.40.50.1240:FF:000032">
    <property type="entry name" value="Blast:Protein UBASH3A homolog"/>
    <property type="match status" value="1"/>
</dbReference>
<dbReference type="InterPro" id="IPR036028">
    <property type="entry name" value="SH3-like_dom_sf"/>
</dbReference>
<proteinExistence type="predicted"/>
<keyword evidence="4" id="KW-0963">Cytoplasm</keyword>
<dbReference type="Pfam" id="PF00300">
    <property type="entry name" value="His_Phos_1"/>
    <property type="match status" value="1"/>
</dbReference>
<dbReference type="SUPFAM" id="SSF53254">
    <property type="entry name" value="Phosphoglycerate mutase-like"/>
    <property type="match status" value="1"/>
</dbReference>
<dbReference type="EnsemblMetazoa" id="MDOA000247-RB">
    <property type="protein sequence ID" value="MDOA000247-PB"/>
    <property type="gene ID" value="MDOA000247"/>
</dbReference>
<dbReference type="PROSITE" id="PS50002">
    <property type="entry name" value="SH3"/>
    <property type="match status" value="1"/>
</dbReference>
<dbReference type="InterPro" id="IPR051710">
    <property type="entry name" value="Phosphatase_SH3-domain"/>
</dbReference>
<dbReference type="InterPro" id="IPR013078">
    <property type="entry name" value="His_Pase_superF_clade-1"/>
</dbReference>
<dbReference type="VEuPathDB" id="VectorBase:MDOMA2_004177"/>
<dbReference type="Proteomes" id="UP001652621">
    <property type="component" value="Unplaced"/>
</dbReference>
<reference evidence="19" key="2">
    <citation type="submission" date="2025-04" db="UniProtKB">
        <authorList>
            <consortium name="RefSeq"/>
        </authorList>
    </citation>
    <scope>IDENTIFICATION</scope>
    <source>
        <strain evidence="19">Aabys</strain>
    </source>
</reference>
<dbReference type="PROSITE" id="PS50030">
    <property type="entry name" value="UBA"/>
    <property type="match status" value="1"/>
</dbReference>
<dbReference type="GO" id="GO:0003993">
    <property type="term" value="F:acid phosphatase activity"/>
    <property type="evidence" value="ECO:0007669"/>
    <property type="project" value="UniProtKB-ARBA"/>
</dbReference>
<dbReference type="SUPFAM" id="SSF50044">
    <property type="entry name" value="SH3-domain"/>
    <property type="match status" value="1"/>
</dbReference>
<evidence type="ECO:0000256" key="10">
    <source>
        <dbReference type="ARBA" id="ARBA00052011"/>
    </source>
</evidence>
<name>A0A1I8M1B9_MUSDO</name>
<dbReference type="GO" id="GO:0005634">
    <property type="term" value="C:nucleus"/>
    <property type="evidence" value="ECO:0007669"/>
    <property type="project" value="UniProtKB-SubCell"/>
</dbReference>
<evidence type="ECO:0000256" key="2">
    <source>
        <dbReference type="ARBA" id="ARBA00004514"/>
    </source>
</evidence>
<dbReference type="GO" id="GO:0005829">
    <property type="term" value="C:cytosol"/>
    <property type="evidence" value="ECO:0007669"/>
    <property type="project" value="UniProtKB-SubCell"/>
</dbReference>
<dbReference type="Gene3D" id="2.30.30.40">
    <property type="entry name" value="SH3 Domains"/>
    <property type="match status" value="1"/>
</dbReference>
<dbReference type="OrthoDB" id="414418at2759"/>
<dbReference type="AlphaFoldDB" id="A0A1I8M1B9"/>
<evidence type="ECO:0000313" key="18">
    <source>
        <dbReference type="Proteomes" id="UP001652621"/>
    </source>
</evidence>
<dbReference type="InterPro" id="IPR001452">
    <property type="entry name" value="SH3_domain"/>
</dbReference>
<dbReference type="RefSeq" id="XP_011290252.1">
    <property type="nucleotide sequence ID" value="XM_011291950.2"/>
</dbReference>